<dbReference type="Proteomes" id="UP000654913">
    <property type="component" value="Chromosome 7"/>
</dbReference>
<organism evidence="4 5">
    <name type="scientific">Aspergillus puulaauensis</name>
    <dbReference type="NCBI Taxonomy" id="1220207"/>
    <lineage>
        <taxon>Eukaryota</taxon>
        <taxon>Fungi</taxon>
        <taxon>Dikarya</taxon>
        <taxon>Ascomycota</taxon>
        <taxon>Pezizomycotina</taxon>
        <taxon>Eurotiomycetes</taxon>
        <taxon>Eurotiomycetidae</taxon>
        <taxon>Eurotiales</taxon>
        <taxon>Aspergillaceae</taxon>
        <taxon>Aspergillus</taxon>
    </lineage>
</organism>
<dbReference type="GO" id="GO:0003968">
    <property type="term" value="F:RNA-directed RNA polymerase activity"/>
    <property type="evidence" value="ECO:0007669"/>
    <property type="project" value="UniProtKB-KW"/>
</dbReference>
<dbReference type="GO" id="GO:0003723">
    <property type="term" value="F:RNA binding"/>
    <property type="evidence" value="ECO:0007669"/>
    <property type="project" value="UniProtKB-KW"/>
</dbReference>
<dbReference type="KEGG" id="apuu:APUU_71060A"/>
<dbReference type="GO" id="GO:0030422">
    <property type="term" value="P:siRNA processing"/>
    <property type="evidence" value="ECO:0007669"/>
    <property type="project" value="TreeGrafter"/>
</dbReference>
<reference evidence="4" key="2">
    <citation type="submission" date="2021-02" db="EMBL/GenBank/DDBJ databases">
        <title>Aspergillus puulaauensis MK2 genome sequence.</title>
        <authorList>
            <person name="Futagami T."/>
            <person name="Mori K."/>
            <person name="Kadooka C."/>
            <person name="Tanaka T."/>
        </authorList>
    </citation>
    <scope>NUCLEOTIDE SEQUENCE</scope>
    <source>
        <strain evidence="4">MK2</strain>
    </source>
</reference>
<dbReference type="PANTHER" id="PTHR23079:SF17">
    <property type="entry name" value="RNA-DEPENDENT RNA POLYMERASE"/>
    <property type="match status" value="1"/>
</dbReference>
<protein>
    <recommendedName>
        <fullName evidence="1">RNA-dependent RNA polymerase</fullName>
        <ecNumber evidence="1">2.7.7.48</ecNumber>
    </recommendedName>
</protein>
<keyword evidence="1" id="KW-0808">Transferase</keyword>
<comment type="similarity">
    <text evidence="1">Belongs to the RdRP family.</text>
</comment>
<evidence type="ECO:0000256" key="1">
    <source>
        <dbReference type="RuleBase" id="RU363098"/>
    </source>
</evidence>
<dbReference type="EMBL" id="AP024449">
    <property type="protein sequence ID" value="BCS29490.1"/>
    <property type="molecule type" value="Genomic_DNA"/>
</dbReference>
<proteinExistence type="inferred from homology"/>
<dbReference type="GeneID" id="64979487"/>
<reference evidence="4" key="1">
    <citation type="submission" date="2021-01" db="EMBL/GenBank/DDBJ databases">
        <authorList>
            <consortium name="Aspergillus puulaauensis MK2 genome sequencing consortium"/>
            <person name="Kazuki M."/>
            <person name="Futagami T."/>
        </authorList>
    </citation>
    <scope>NUCLEOTIDE SEQUENCE</scope>
    <source>
        <strain evidence="4">MK2</strain>
    </source>
</reference>
<sequence>MEVFLHNLPPDLSKDGLKDQLAPFIRTLAILDWNCEKPRKKRFGHIVFLNQVDGERFLNSHGEEHQEGYTRLRSRLMLLGFHVFCKKSNRDPDGYTLRHLAHEAQERVNPTRVIEEQGNSISFRMIEVSCGYTRFDLGKFEFAPEVEWPVECGSVTFKRRNIIAELGDGRIIRIPLNTVFEVVWTTPSSRILVTTTDVPSFFRREDNSYVRLPSLGDAHPKYVGQCLVYEFGVSPVDFQTKMNQLTEWDLAVIRHSYHSLPNYEIGLSTFMAFLKTHTHGGILPFGVLFQLQALVYNAYLPPHIVVGLGVKLVTIFKARKQAGKRPISVNSLKRLFNLIGWPSPFGNTAEFTVNGLLEMITGSDQELHDGVIQADSLFRPSPHMAYIHKVMVTPSRITLHGPEAEPLNRILRRFPNHHEYFIRVQFCDENGQDLHFSPRVNNKEIFARFKGVFQDGIQIAGRVYTFLGFSHSSLRSHSSWFSAPFVDDDENLQTYFTIIKAIGTFSNITSPARCAARIGQAFSDTPFAVNLKEHNVSVYQIPDVETENRVFSDGVGTISKDATTAIHASLPLRKGLPTCFQIRMGGAKGMLSLDPSLKGFQIRVRPSMVKFDAEDRHNLEICDTGSKPIPLVLNRQIIKIMEDMGVSEQWFFKLQGLRIDQLRKATATTKNTANFIKSAGVGHCVRIFRLFLLFNRLKLSYKEVPFLRSIVEAVVLRELRLLKHKARIPVDKGVTLFGIMDETGFLGENEVFVTYETHDGRFSHPPEHCRLLVTRSPALHVGDIQYPHHVLPPAGHPLREHKNCIIFSKKGTRDLPSQLSGGDLDGDLYNIIWDPEARPKRIYAPADYPRVPPKDIGRAVTREDMAEFFVEFMQSDKLGVIATKHMILADQMEMGTLHSDCRKLAQLHSTAVDFSKTGVPVKLEEMPNVNRNRPDFLAPGPLARIHDKQDIQLEARYVHPYPDDEIDSAPVHMYYRSEKVLGKLYRGIDEHKIWNEEIRSTVAPHPAAVWEELIDDLTTRCIELGASVNWQHHVETARQLRAAYEDAMFTAMANFSEHPVHPITELEVFIGQILNNSGVQTQRQRERSIKLKDEFDRIASWIMEQMCQPGPLTGYASEFDSLERCLACLHVAGETDERGSGSRSGHKRRGWDGLKSFRVVAACVLLTEVEAFEREYAENENLPLSLTFPTEDEHVERAFSGYEDGEEVNRFDLQGMLDALHQMGWSF</sequence>
<feature type="domain" description="RdRP-like PH" evidence="3">
    <location>
        <begin position="122"/>
        <end position="246"/>
    </location>
</feature>
<dbReference type="Pfam" id="PF25358">
    <property type="entry name" value="PH_fung_RdRP"/>
    <property type="match status" value="1"/>
</dbReference>
<keyword evidence="1" id="KW-0694">RNA-binding</keyword>
<keyword evidence="5" id="KW-1185">Reference proteome</keyword>
<dbReference type="Pfam" id="PF05183">
    <property type="entry name" value="RdRP"/>
    <property type="match status" value="1"/>
</dbReference>
<feature type="domain" description="RDRP core" evidence="2">
    <location>
        <begin position="392"/>
        <end position="987"/>
    </location>
</feature>
<dbReference type="RefSeq" id="XP_041561676.1">
    <property type="nucleotide sequence ID" value="XM_041696003.1"/>
</dbReference>
<keyword evidence="1" id="KW-0696">RNA-directed RNA polymerase</keyword>
<dbReference type="GO" id="GO:0031380">
    <property type="term" value="C:nuclear RNA-directed RNA polymerase complex"/>
    <property type="evidence" value="ECO:0007669"/>
    <property type="project" value="TreeGrafter"/>
</dbReference>
<dbReference type="PANTHER" id="PTHR23079">
    <property type="entry name" value="RNA-DEPENDENT RNA POLYMERASE"/>
    <property type="match status" value="1"/>
</dbReference>
<evidence type="ECO:0000313" key="4">
    <source>
        <dbReference type="EMBL" id="BCS29490.1"/>
    </source>
</evidence>
<dbReference type="InterPro" id="IPR007855">
    <property type="entry name" value="RDRP"/>
</dbReference>
<evidence type="ECO:0000259" key="2">
    <source>
        <dbReference type="Pfam" id="PF05183"/>
    </source>
</evidence>
<evidence type="ECO:0000259" key="3">
    <source>
        <dbReference type="Pfam" id="PF25358"/>
    </source>
</evidence>
<dbReference type="OrthoDB" id="6513042at2759"/>
<evidence type="ECO:0000313" key="5">
    <source>
        <dbReference type="Proteomes" id="UP000654913"/>
    </source>
</evidence>
<dbReference type="InterPro" id="IPR057503">
    <property type="entry name" value="PH_RdRP"/>
</dbReference>
<dbReference type="InterPro" id="IPR057596">
    <property type="entry name" value="RDRP_core"/>
</dbReference>
<gene>
    <name evidence="4" type="ORF">APUU_71060A</name>
</gene>
<dbReference type="AlphaFoldDB" id="A0A7R7XXH4"/>
<keyword evidence="1" id="KW-0548">Nucleotidyltransferase</keyword>
<name>A0A7R7XXH4_9EURO</name>
<comment type="catalytic activity">
    <reaction evidence="1">
        <text>RNA(n) + a ribonucleoside 5'-triphosphate = RNA(n+1) + diphosphate</text>
        <dbReference type="Rhea" id="RHEA:21248"/>
        <dbReference type="Rhea" id="RHEA-COMP:14527"/>
        <dbReference type="Rhea" id="RHEA-COMP:17342"/>
        <dbReference type="ChEBI" id="CHEBI:33019"/>
        <dbReference type="ChEBI" id="CHEBI:61557"/>
        <dbReference type="ChEBI" id="CHEBI:140395"/>
        <dbReference type="EC" id="2.7.7.48"/>
    </reaction>
</comment>
<accession>A0A7R7XXH4</accession>
<dbReference type="EC" id="2.7.7.48" evidence="1"/>